<sequence>MKKLQETLLFKMSSRIRRKRNDVLVRQDFLDLGGYDQVGRCLLRLVKEGTLIKIGQGIYVRATLSPIDARPSLPKSLNSLVLEALKKLDIPTGPTAMEIKYNAGNTTQVPTGRVIGVRKRVRRRIGFSGYSMRFEHAD</sequence>
<evidence type="ECO:0000313" key="1">
    <source>
        <dbReference type="EMBL" id="ACF44182.1"/>
    </source>
</evidence>
<dbReference type="HOGENOM" id="CLU_122345_1_0_10"/>
<evidence type="ECO:0008006" key="3">
    <source>
        <dbReference type="Google" id="ProtNLM"/>
    </source>
</evidence>
<dbReference type="InterPro" id="IPR045738">
    <property type="entry name" value="DUF6088"/>
</dbReference>
<dbReference type="AlphaFoldDB" id="B4SCH7"/>
<protein>
    <recommendedName>
        <fullName evidence="3">S-adenosylhomocysteine hydrolase</fullName>
    </recommendedName>
</protein>
<dbReference type="OrthoDB" id="9798200at2"/>
<dbReference type="eggNOG" id="ENOG50330M2">
    <property type="taxonomic scope" value="Bacteria"/>
</dbReference>
<accession>B4SCH7</accession>
<dbReference type="KEGG" id="pph:Ppha_1968"/>
<dbReference type="EMBL" id="CP001110">
    <property type="protein sequence ID" value="ACF44182.1"/>
    <property type="molecule type" value="Genomic_DNA"/>
</dbReference>
<name>B4SCH7_PELPB</name>
<organism evidence="1 2">
    <name type="scientific">Pelodictyon phaeoclathratiforme (strain DSM 5477 / BU-1)</name>
    <dbReference type="NCBI Taxonomy" id="324925"/>
    <lineage>
        <taxon>Bacteria</taxon>
        <taxon>Pseudomonadati</taxon>
        <taxon>Chlorobiota</taxon>
        <taxon>Chlorobiia</taxon>
        <taxon>Chlorobiales</taxon>
        <taxon>Chlorobiaceae</taxon>
        <taxon>Chlorobium/Pelodictyon group</taxon>
        <taxon>Pelodictyon</taxon>
    </lineage>
</organism>
<keyword evidence="2" id="KW-1185">Reference proteome</keyword>
<dbReference type="RefSeq" id="WP_012508663.1">
    <property type="nucleotide sequence ID" value="NC_011060.1"/>
</dbReference>
<gene>
    <name evidence="1" type="ordered locus">Ppha_1968</name>
</gene>
<reference evidence="1 2" key="1">
    <citation type="submission" date="2008-06" db="EMBL/GenBank/DDBJ databases">
        <title>Complete sequence of Pelodictyon phaeoclathratiforme BU-1.</title>
        <authorList>
            <consortium name="US DOE Joint Genome Institute"/>
            <person name="Lucas S."/>
            <person name="Copeland A."/>
            <person name="Lapidus A."/>
            <person name="Glavina del Rio T."/>
            <person name="Dalin E."/>
            <person name="Tice H."/>
            <person name="Bruce D."/>
            <person name="Goodwin L."/>
            <person name="Pitluck S."/>
            <person name="Schmutz J."/>
            <person name="Larimer F."/>
            <person name="Land M."/>
            <person name="Hauser L."/>
            <person name="Kyrpides N."/>
            <person name="Mikhailova N."/>
            <person name="Liu Z."/>
            <person name="Li T."/>
            <person name="Zhao F."/>
            <person name="Overmann J."/>
            <person name="Bryant D.A."/>
            <person name="Richardson P."/>
        </authorList>
    </citation>
    <scope>NUCLEOTIDE SEQUENCE [LARGE SCALE GENOMIC DNA]</scope>
    <source>
        <strain evidence="2">DSM 5477 / BU-1</strain>
    </source>
</reference>
<evidence type="ECO:0000313" key="2">
    <source>
        <dbReference type="Proteomes" id="UP000002724"/>
    </source>
</evidence>
<dbReference type="Proteomes" id="UP000002724">
    <property type="component" value="Chromosome"/>
</dbReference>
<proteinExistence type="predicted"/>
<dbReference type="Pfam" id="PF19570">
    <property type="entry name" value="DUF6088"/>
    <property type="match status" value="1"/>
</dbReference>